<dbReference type="STRING" id="121292.AU252_05085"/>
<dbReference type="AlphaFoldDB" id="A0A0U3Q8J8"/>
<sequence length="334" mass="36783">MNEDMTSSSQETPMKVSVFPGMNFWWAIQSDNFPDVFPDGTLWAPLRGSSGQRVASWDALHNVRPGDLVLHYSRPAIRGISRVATLPAPGFPPPRGYKEPADTEGTLVLTDPLYEVHIPWKDVLDILPAGQGPLTALGTLNRGYFYNLDSEGALKLLQQAGQEITDDPGEGRHEAVYGDQYFGGPSDRWASGAVRTEQRFLRNQQLQLRGSSCSLCGHSFPEELLVAAHIKPRSACSEKERMDTRNVSMLACLFGCDALFELGYVVVAESGVIEAGKPGPGQVGDRIEGFVGRKCRAHDERSRGYFAWHRQAHSGKLIKQSQRTPDLPQHPSPS</sequence>
<reference evidence="2 3" key="1">
    <citation type="submission" date="2015-12" db="EMBL/GenBank/DDBJ databases">
        <authorList>
            <person name="Shamseldin A."/>
            <person name="Moawad H."/>
            <person name="Abd El-Rahim W.M."/>
            <person name="Sadowsky M.J."/>
        </authorList>
    </citation>
    <scope>NUCLEOTIDE SEQUENCE [LARGE SCALE GENOMIC DNA]</scope>
    <source>
        <strain evidence="2 3">Ar51</strain>
    </source>
</reference>
<proteinExistence type="predicted"/>
<dbReference type="RefSeq" id="WP_058929791.1">
    <property type="nucleotide sequence ID" value="NZ_CP013747.1"/>
</dbReference>
<protein>
    <recommendedName>
        <fullName evidence="4">HNH nuclease domain-containing protein</fullName>
    </recommendedName>
</protein>
<feature type="region of interest" description="Disordered" evidence="1">
    <location>
        <begin position="315"/>
        <end position="334"/>
    </location>
</feature>
<dbReference type="EMBL" id="CP013747">
    <property type="protein sequence ID" value="ALV40621.1"/>
    <property type="molecule type" value="Genomic_DNA"/>
</dbReference>
<name>A0A0U3Q8J8_9MICC</name>
<dbReference type="KEGG" id="psul:AU252_05085"/>
<evidence type="ECO:0000256" key="1">
    <source>
        <dbReference type="SAM" id="MobiDB-lite"/>
    </source>
</evidence>
<evidence type="ECO:0000313" key="2">
    <source>
        <dbReference type="EMBL" id="ALV40621.1"/>
    </source>
</evidence>
<dbReference type="Proteomes" id="UP000065151">
    <property type="component" value="Chromosome"/>
</dbReference>
<evidence type="ECO:0008006" key="4">
    <source>
        <dbReference type="Google" id="ProtNLM"/>
    </source>
</evidence>
<gene>
    <name evidence="2" type="ORF">AU252_05085</name>
</gene>
<accession>A0A0U3Q8J8</accession>
<evidence type="ECO:0000313" key="3">
    <source>
        <dbReference type="Proteomes" id="UP000065151"/>
    </source>
</evidence>
<organism evidence="2">
    <name type="scientific">Pseudarthrobacter sulfonivorans</name>
    <dbReference type="NCBI Taxonomy" id="121292"/>
    <lineage>
        <taxon>Bacteria</taxon>
        <taxon>Bacillati</taxon>
        <taxon>Actinomycetota</taxon>
        <taxon>Actinomycetes</taxon>
        <taxon>Micrococcales</taxon>
        <taxon>Micrococcaceae</taxon>
        <taxon>Pseudarthrobacter</taxon>
    </lineage>
</organism>